<gene>
    <name evidence="1" type="ORF">BSA145_12625</name>
</gene>
<organism evidence="1 2">
    <name type="scientific">Bacillus safensis</name>
    <dbReference type="NCBI Taxonomy" id="561879"/>
    <lineage>
        <taxon>Bacteria</taxon>
        <taxon>Bacillati</taxon>
        <taxon>Bacillota</taxon>
        <taxon>Bacilli</taxon>
        <taxon>Bacillales</taxon>
        <taxon>Bacillaceae</taxon>
        <taxon>Bacillus</taxon>
    </lineage>
</organism>
<name>A0A1L6ZJA6_BACIA</name>
<dbReference type="RefSeq" id="WP_075622690.1">
    <property type="nucleotide sequence ID" value="NZ_CP015607.1"/>
</dbReference>
<dbReference type="EMBL" id="CP015607">
    <property type="protein sequence ID" value="APT46615.1"/>
    <property type="molecule type" value="Genomic_DNA"/>
</dbReference>
<proteinExistence type="predicted"/>
<sequence>MIIDIKLNEFNSPEVLQAFSEFEDYAEDLYMQWLNGAELLPDQQKIVAAYQQEFEPKDYIEIIEETEPIDVNELKVFMNVLDKLKKAGFTGLETVLSQ</sequence>
<dbReference type="AlphaFoldDB" id="A0A1L6ZJA6"/>
<protein>
    <submittedName>
        <fullName evidence="1">Uncharacterized protein</fullName>
    </submittedName>
</protein>
<accession>A0A1L6ZJA6</accession>
<evidence type="ECO:0000313" key="2">
    <source>
        <dbReference type="Proteomes" id="UP000185426"/>
    </source>
</evidence>
<evidence type="ECO:0000313" key="1">
    <source>
        <dbReference type="EMBL" id="APT46615.1"/>
    </source>
</evidence>
<reference evidence="1 2" key="1">
    <citation type="submission" date="2016-05" db="EMBL/GenBank/DDBJ databases">
        <title>Complete Genome and Methylome Analysis of Psychrotrophic Bacterial Isolates from Antarctic Lake Untersee.</title>
        <authorList>
            <person name="Fomenkov A."/>
            <person name="Akimov V.N."/>
            <person name="Vasilyeva L.V."/>
            <person name="Andersen D."/>
            <person name="Vincze T."/>
            <person name="Roberts R.J."/>
        </authorList>
    </citation>
    <scope>NUCLEOTIDE SEQUENCE [LARGE SCALE GENOMIC DNA]</scope>
    <source>
        <strain evidence="1 2">U14-5</strain>
    </source>
</reference>
<dbReference type="Proteomes" id="UP000185426">
    <property type="component" value="Chromosome"/>
</dbReference>